<protein>
    <submittedName>
        <fullName evidence="2">Uncharacterized protein DUF3710</fullName>
    </submittedName>
</protein>
<dbReference type="InterPro" id="IPR022183">
    <property type="entry name" value="DUF3710"/>
</dbReference>
<gene>
    <name evidence="2" type="ORF">CLV71_1231</name>
</gene>
<feature type="compositionally biased region" description="Acidic residues" evidence="1">
    <location>
        <begin position="13"/>
        <end position="45"/>
    </location>
</feature>
<dbReference type="OrthoDB" id="8480367at2"/>
<proteinExistence type="predicted"/>
<accession>A0A4V3FQM6</accession>
<dbReference type="RefSeq" id="WP_133908250.1">
    <property type="nucleotide sequence ID" value="NZ_SOCP01000023.1"/>
</dbReference>
<organism evidence="2 3">
    <name type="scientific">Actinophytocola oryzae</name>
    <dbReference type="NCBI Taxonomy" id="502181"/>
    <lineage>
        <taxon>Bacteria</taxon>
        <taxon>Bacillati</taxon>
        <taxon>Actinomycetota</taxon>
        <taxon>Actinomycetes</taxon>
        <taxon>Pseudonocardiales</taxon>
        <taxon>Pseudonocardiaceae</taxon>
    </lineage>
</organism>
<sequence length="222" mass="24081">MGLFGRRKRAESESEYDDSYDEDEYDEQDDAADDDDLTSEFEGDLFEYAGPHDSTEAPDDGINRLDLGSIRLPVPDGAQLQVELDQNKAIRAVHVITPVGQLTVNAYAAPKSGGLWREVATELADQLREDGATVRTVTGEWGMELLAALGEVSLRFVGVDGPRWMLRGVVAGPPQAAEQSAHALHDLVRGTVVVRGPKPMPVRTPLEVELPPAIAEHIAAQS</sequence>
<feature type="region of interest" description="Disordered" evidence="1">
    <location>
        <begin position="1"/>
        <end position="60"/>
    </location>
</feature>
<dbReference type="EMBL" id="SOCP01000023">
    <property type="protein sequence ID" value="TDV40291.1"/>
    <property type="molecule type" value="Genomic_DNA"/>
</dbReference>
<dbReference type="Pfam" id="PF12502">
    <property type="entry name" value="DUF3710"/>
    <property type="match status" value="1"/>
</dbReference>
<reference evidence="2 3" key="1">
    <citation type="submission" date="2019-03" db="EMBL/GenBank/DDBJ databases">
        <title>Genomic Encyclopedia of Archaeal and Bacterial Type Strains, Phase II (KMG-II): from individual species to whole genera.</title>
        <authorList>
            <person name="Goeker M."/>
        </authorList>
    </citation>
    <scope>NUCLEOTIDE SEQUENCE [LARGE SCALE GENOMIC DNA]</scope>
    <source>
        <strain evidence="2 3">DSM 45499</strain>
    </source>
</reference>
<name>A0A4V3FQM6_9PSEU</name>
<keyword evidence="3" id="KW-1185">Reference proteome</keyword>
<evidence type="ECO:0000313" key="2">
    <source>
        <dbReference type="EMBL" id="TDV40291.1"/>
    </source>
</evidence>
<evidence type="ECO:0000313" key="3">
    <source>
        <dbReference type="Proteomes" id="UP000294927"/>
    </source>
</evidence>
<evidence type="ECO:0000256" key="1">
    <source>
        <dbReference type="SAM" id="MobiDB-lite"/>
    </source>
</evidence>
<dbReference type="AlphaFoldDB" id="A0A4V3FQM6"/>
<comment type="caution">
    <text evidence="2">The sequence shown here is derived from an EMBL/GenBank/DDBJ whole genome shotgun (WGS) entry which is preliminary data.</text>
</comment>
<dbReference type="Proteomes" id="UP000294927">
    <property type="component" value="Unassembled WGS sequence"/>
</dbReference>